<feature type="domain" description="Thioredoxin" evidence="5">
    <location>
        <begin position="45"/>
        <end position="214"/>
    </location>
</feature>
<proteinExistence type="inferred from homology"/>
<dbReference type="PANTHER" id="PTHR12151:SF25">
    <property type="entry name" value="LINALOOL DEHYDRATASE_ISOMERASE DOMAIN-CONTAINING PROTEIN"/>
    <property type="match status" value="1"/>
</dbReference>
<evidence type="ECO:0000313" key="7">
    <source>
        <dbReference type="Proteomes" id="UP001595843"/>
    </source>
</evidence>
<dbReference type="RefSeq" id="WP_380706281.1">
    <property type="nucleotide sequence ID" value="NZ_JBHSAP010000018.1"/>
</dbReference>
<accession>A0ABV8JIH6</accession>
<keyword evidence="7" id="KW-1185">Reference proteome</keyword>
<evidence type="ECO:0000256" key="2">
    <source>
        <dbReference type="ARBA" id="ARBA00023008"/>
    </source>
</evidence>
<dbReference type="Gene3D" id="3.40.30.10">
    <property type="entry name" value="Glutaredoxin"/>
    <property type="match status" value="1"/>
</dbReference>
<dbReference type="PANTHER" id="PTHR12151">
    <property type="entry name" value="ELECTRON TRANSPORT PROTIN SCO1/SENC FAMILY MEMBER"/>
    <property type="match status" value="1"/>
</dbReference>
<dbReference type="InterPro" id="IPR036249">
    <property type="entry name" value="Thioredoxin-like_sf"/>
</dbReference>
<dbReference type="PROSITE" id="PS51257">
    <property type="entry name" value="PROKAR_LIPOPROTEIN"/>
    <property type="match status" value="1"/>
</dbReference>
<evidence type="ECO:0000256" key="3">
    <source>
        <dbReference type="SAM" id="MobiDB-lite"/>
    </source>
</evidence>
<organism evidence="6 7">
    <name type="scientific">Salinithrix halophila</name>
    <dbReference type="NCBI Taxonomy" id="1485204"/>
    <lineage>
        <taxon>Bacteria</taxon>
        <taxon>Bacillati</taxon>
        <taxon>Bacillota</taxon>
        <taxon>Bacilli</taxon>
        <taxon>Bacillales</taxon>
        <taxon>Thermoactinomycetaceae</taxon>
        <taxon>Salinithrix</taxon>
    </lineage>
</organism>
<feature type="signal peptide" evidence="4">
    <location>
        <begin position="1"/>
        <end position="26"/>
    </location>
</feature>
<dbReference type="PROSITE" id="PS51352">
    <property type="entry name" value="THIOREDOXIN_2"/>
    <property type="match status" value="1"/>
</dbReference>
<protein>
    <submittedName>
        <fullName evidence="6">SCO family protein</fullName>
    </submittedName>
</protein>
<gene>
    <name evidence="6" type="ORF">ACFOUO_16475</name>
</gene>
<dbReference type="Proteomes" id="UP001595843">
    <property type="component" value="Unassembled WGS sequence"/>
</dbReference>
<evidence type="ECO:0000256" key="1">
    <source>
        <dbReference type="ARBA" id="ARBA00010996"/>
    </source>
</evidence>
<dbReference type="CDD" id="cd02968">
    <property type="entry name" value="SCO"/>
    <property type="match status" value="1"/>
</dbReference>
<evidence type="ECO:0000259" key="5">
    <source>
        <dbReference type="PROSITE" id="PS51352"/>
    </source>
</evidence>
<dbReference type="Pfam" id="PF02630">
    <property type="entry name" value="SCO1-SenC"/>
    <property type="match status" value="1"/>
</dbReference>
<reference evidence="7" key="1">
    <citation type="journal article" date="2019" name="Int. J. Syst. Evol. Microbiol.">
        <title>The Global Catalogue of Microorganisms (GCM) 10K type strain sequencing project: providing services to taxonomists for standard genome sequencing and annotation.</title>
        <authorList>
            <consortium name="The Broad Institute Genomics Platform"/>
            <consortium name="The Broad Institute Genome Sequencing Center for Infectious Disease"/>
            <person name="Wu L."/>
            <person name="Ma J."/>
        </authorList>
    </citation>
    <scope>NUCLEOTIDE SEQUENCE [LARGE SCALE GENOMIC DNA]</scope>
    <source>
        <strain evidence="7">IBRC-M 10813</strain>
    </source>
</reference>
<name>A0ABV8JIH6_9BACL</name>
<feature type="chain" id="PRO_5046477461" evidence="4">
    <location>
        <begin position="27"/>
        <end position="216"/>
    </location>
</feature>
<dbReference type="SUPFAM" id="SSF52833">
    <property type="entry name" value="Thioredoxin-like"/>
    <property type="match status" value="1"/>
</dbReference>
<sequence length="216" mass="24758">MKRRRRYHRGVLLVAVVLLLAGTAAGCGAPQKEESAGDQKQEKRQPLNWKVPEYEFTDQDGKPFGSKDLKGQPYLVDMVFTRCPDVCPPMTANMVQLQKKMKVEGAEVDIVSFSVDPHHDTPKVLKRFAKNHHADLTRWHLLTGYREKEIKKLAYKGFKSEVQKRKPQSKGDPLTINHPVSFFLVDGEGKVYERYNGLDPEEEKIIEDIKRLKGQE</sequence>
<keyword evidence="2" id="KW-0186">Copper</keyword>
<dbReference type="InterPro" id="IPR003782">
    <property type="entry name" value="SCO1/SenC"/>
</dbReference>
<dbReference type="EMBL" id="JBHSAP010000018">
    <property type="protein sequence ID" value="MFC4078394.1"/>
    <property type="molecule type" value="Genomic_DNA"/>
</dbReference>
<keyword evidence="4" id="KW-0732">Signal</keyword>
<feature type="region of interest" description="Disordered" evidence="3">
    <location>
        <begin position="29"/>
        <end position="49"/>
    </location>
</feature>
<comment type="similarity">
    <text evidence="1">Belongs to the SCO1/2 family.</text>
</comment>
<feature type="compositionally biased region" description="Basic and acidic residues" evidence="3">
    <location>
        <begin position="31"/>
        <end position="45"/>
    </location>
</feature>
<evidence type="ECO:0000313" key="6">
    <source>
        <dbReference type="EMBL" id="MFC4078394.1"/>
    </source>
</evidence>
<comment type="caution">
    <text evidence="6">The sequence shown here is derived from an EMBL/GenBank/DDBJ whole genome shotgun (WGS) entry which is preliminary data.</text>
</comment>
<evidence type="ECO:0000256" key="4">
    <source>
        <dbReference type="SAM" id="SignalP"/>
    </source>
</evidence>
<dbReference type="InterPro" id="IPR013766">
    <property type="entry name" value="Thioredoxin_domain"/>
</dbReference>